<proteinExistence type="predicted"/>
<gene>
    <name evidence="2" type="ORF">B0T11DRAFT_291124</name>
</gene>
<dbReference type="Proteomes" id="UP000813385">
    <property type="component" value="Unassembled WGS sequence"/>
</dbReference>
<organism evidence="2 3">
    <name type="scientific">Plectosphaerella cucumerina</name>
    <dbReference type="NCBI Taxonomy" id="40658"/>
    <lineage>
        <taxon>Eukaryota</taxon>
        <taxon>Fungi</taxon>
        <taxon>Dikarya</taxon>
        <taxon>Ascomycota</taxon>
        <taxon>Pezizomycotina</taxon>
        <taxon>Sordariomycetes</taxon>
        <taxon>Hypocreomycetidae</taxon>
        <taxon>Glomerellales</taxon>
        <taxon>Plectosphaerellaceae</taxon>
        <taxon>Plectosphaerella</taxon>
    </lineage>
</organism>
<feature type="compositionally biased region" description="Basic and acidic residues" evidence="1">
    <location>
        <begin position="316"/>
        <end position="327"/>
    </location>
</feature>
<evidence type="ECO:0000313" key="2">
    <source>
        <dbReference type="EMBL" id="KAH7347307.1"/>
    </source>
</evidence>
<evidence type="ECO:0000256" key="1">
    <source>
        <dbReference type="SAM" id="MobiDB-lite"/>
    </source>
</evidence>
<comment type="caution">
    <text evidence="2">The sequence shown here is derived from an EMBL/GenBank/DDBJ whole genome shotgun (WGS) entry which is preliminary data.</text>
</comment>
<protein>
    <submittedName>
        <fullName evidence="2">Uncharacterized protein</fullName>
    </submittedName>
</protein>
<dbReference type="AlphaFoldDB" id="A0A8K0T9Z0"/>
<evidence type="ECO:0000313" key="3">
    <source>
        <dbReference type="Proteomes" id="UP000813385"/>
    </source>
</evidence>
<dbReference type="OrthoDB" id="2333384at2759"/>
<dbReference type="EMBL" id="JAGPXD010000007">
    <property type="protein sequence ID" value="KAH7347307.1"/>
    <property type="molecule type" value="Genomic_DNA"/>
</dbReference>
<feature type="region of interest" description="Disordered" evidence="1">
    <location>
        <begin position="264"/>
        <end position="334"/>
    </location>
</feature>
<keyword evidence="3" id="KW-1185">Reference proteome</keyword>
<name>A0A8K0T9Z0_9PEZI</name>
<accession>A0A8K0T9Z0</accession>
<sequence>MGYESSTNGFVEYYIKATLVSWSAGWREEEEAILPITLIDKPTAPPVVNFGLTQRRRQMKVSSFKLLPNMESTSLSFTQRRQQMFSSNKVPQIGGRMEVDLPAVVQLDNPNPIPVNLRFVPLAETTSSSMCGIPAKIELLDFAVAILSRTLVLSSRVANSMAEDSIKLQVWPTSRSVRAAGVDGSPIYIPCGDEWPALDVGERCLLVMRRLQRMNDLNKKYPLRADFQTYSIKHWHKMSFEFIVGFGGEKIKMGWTERVRILPPSDDRCSSSRNSDSSSQIGENAVEGSHLLPQPRSESWIRPPDLADAPPSFAEVQREDILRRSQDGRTGAST</sequence>
<reference evidence="2" key="1">
    <citation type="journal article" date="2021" name="Nat. Commun.">
        <title>Genetic determinants of endophytism in the Arabidopsis root mycobiome.</title>
        <authorList>
            <person name="Mesny F."/>
            <person name="Miyauchi S."/>
            <person name="Thiergart T."/>
            <person name="Pickel B."/>
            <person name="Atanasova L."/>
            <person name="Karlsson M."/>
            <person name="Huettel B."/>
            <person name="Barry K.W."/>
            <person name="Haridas S."/>
            <person name="Chen C."/>
            <person name="Bauer D."/>
            <person name="Andreopoulos W."/>
            <person name="Pangilinan J."/>
            <person name="LaButti K."/>
            <person name="Riley R."/>
            <person name="Lipzen A."/>
            <person name="Clum A."/>
            <person name="Drula E."/>
            <person name="Henrissat B."/>
            <person name="Kohler A."/>
            <person name="Grigoriev I.V."/>
            <person name="Martin F.M."/>
            <person name="Hacquard S."/>
        </authorList>
    </citation>
    <scope>NUCLEOTIDE SEQUENCE</scope>
    <source>
        <strain evidence="2">MPI-CAGE-AT-0016</strain>
    </source>
</reference>